<dbReference type="RefSeq" id="WP_169605409.1">
    <property type="nucleotide sequence ID" value="NZ_CP051682.1"/>
</dbReference>
<dbReference type="GO" id="GO:0003824">
    <property type="term" value="F:catalytic activity"/>
    <property type="evidence" value="ECO:0007669"/>
    <property type="project" value="InterPro"/>
</dbReference>
<evidence type="ECO:0000259" key="1">
    <source>
        <dbReference type="PROSITE" id="PS51340"/>
    </source>
</evidence>
<sequence length="171" mass="18634">MKLSQSSPLQKLLDTLPQQGTVCWIGVRPKRKAAIQTLTQTEAITQQGITGDHYAGTLGSKRQVTLIQQEHLDAIASVMRIQPLSPELLRRNIVTKGINLLALKDKTFWVEDALLEYTGECHPCSRMEENLGPGGYNAVRGHGGITARILQGGPIKIGSTIRVADKLAGKQ</sequence>
<feature type="domain" description="MOSC" evidence="1">
    <location>
        <begin position="36"/>
        <end position="164"/>
    </location>
</feature>
<accession>A0A7L5DTH2</accession>
<name>A0A7L5DTH2_9SPHI</name>
<organism evidence="2 3">
    <name type="scientific">Mucilaginibacter robiniae</name>
    <dbReference type="NCBI Taxonomy" id="2728022"/>
    <lineage>
        <taxon>Bacteria</taxon>
        <taxon>Pseudomonadati</taxon>
        <taxon>Bacteroidota</taxon>
        <taxon>Sphingobacteriia</taxon>
        <taxon>Sphingobacteriales</taxon>
        <taxon>Sphingobacteriaceae</taxon>
        <taxon>Mucilaginibacter</taxon>
    </lineage>
</organism>
<gene>
    <name evidence="2" type="ORF">HH214_00135</name>
</gene>
<evidence type="ECO:0000313" key="2">
    <source>
        <dbReference type="EMBL" id="QJD94390.1"/>
    </source>
</evidence>
<keyword evidence="3" id="KW-1185">Reference proteome</keyword>
<dbReference type="PANTHER" id="PTHR36930">
    <property type="entry name" value="METAL-SULFUR CLUSTER BIOSYNTHESIS PROTEINS YUAD-RELATED"/>
    <property type="match status" value="1"/>
</dbReference>
<dbReference type="Proteomes" id="UP000503278">
    <property type="component" value="Chromosome"/>
</dbReference>
<dbReference type="SUPFAM" id="SSF50800">
    <property type="entry name" value="PK beta-barrel domain-like"/>
    <property type="match status" value="1"/>
</dbReference>
<protein>
    <submittedName>
        <fullName evidence="2">MOSC domain-containing protein</fullName>
    </submittedName>
</protein>
<dbReference type="AlphaFoldDB" id="A0A7L5DTH2"/>
<dbReference type="Pfam" id="PF03473">
    <property type="entry name" value="MOSC"/>
    <property type="match status" value="1"/>
</dbReference>
<dbReference type="InterPro" id="IPR052716">
    <property type="entry name" value="MOSC_domain"/>
</dbReference>
<proteinExistence type="predicted"/>
<reference evidence="2 3" key="1">
    <citation type="submission" date="2020-04" db="EMBL/GenBank/DDBJ databases">
        <title>Genome sequencing of novel species.</title>
        <authorList>
            <person name="Heo J."/>
            <person name="Kim S.-J."/>
            <person name="Kim J.-S."/>
            <person name="Hong S.-B."/>
            <person name="Kwon S.-W."/>
        </authorList>
    </citation>
    <scope>NUCLEOTIDE SEQUENCE [LARGE SCALE GENOMIC DNA]</scope>
    <source>
        <strain evidence="2 3">F39-2</strain>
    </source>
</reference>
<dbReference type="EMBL" id="CP051682">
    <property type="protein sequence ID" value="QJD94390.1"/>
    <property type="molecule type" value="Genomic_DNA"/>
</dbReference>
<evidence type="ECO:0000313" key="3">
    <source>
        <dbReference type="Proteomes" id="UP000503278"/>
    </source>
</evidence>
<dbReference type="Gene3D" id="2.40.33.20">
    <property type="entry name" value="PK beta-barrel domain-like"/>
    <property type="match status" value="1"/>
</dbReference>
<dbReference type="PROSITE" id="PS51340">
    <property type="entry name" value="MOSC"/>
    <property type="match status" value="1"/>
</dbReference>
<dbReference type="GO" id="GO:0030170">
    <property type="term" value="F:pyridoxal phosphate binding"/>
    <property type="evidence" value="ECO:0007669"/>
    <property type="project" value="InterPro"/>
</dbReference>
<dbReference type="InterPro" id="IPR005302">
    <property type="entry name" value="MoCF_Sase_C"/>
</dbReference>
<dbReference type="InterPro" id="IPR011037">
    <property type="entry name" value="Pyrv_Knase-like_insert_dom_sf"/>
</dbReference>
<dbReference type="GO" id="GO:0030151">
    <property type="term" value="F:molybdenum ion binding"/>
    <property type="evidence" value="ECO:0007669"/>
    <property type="project" value="InterPro"/>
</dbReference>
<dbReference type="KEGG" id="mrob:HH214_00135"/>
<dbReference type="PANTHER" id="PTHR36930:SF1">
    <property type="entry name" value="MOSC DOMAIN-CONTAINING PROTEIN"/>
    <property type="match status" value="1"/>
</dbReference>